<dbReference type="AlphaFoldDB" id="A0AAW7ZFJ5"/>
<dbReference type="Proteomes" id="UP001172911">
    <property type="component" value="Unassembled WGS sequence"/>
</dbReference>
<feature type="domain" description="Transglycosylase SLT" evidence="1">
    <location>
        <begin position="85"/>
        <end position="183"/>
    </location>
</feature>
<dbReference type="SUPFAM" id="SSF53955">
    <property type="entry name" value="Lysozyme-like"/>
    <property type="match status" value="1"/>
</dbReference>
<reference evidence="2" key="1">
    <citation type="journal article" date="2023" name="J. Hazard. Mater.">
        <title>Anaerobic biodegradation of pyrene and benzo[a]pyrene by a new sulfate-reducing Desulforamulus aquiferis strain DSA.</title>
        <authorList>
            <person name="Zhang Z."/>
            <person name="Sun J."/>
            <person name="Gong X."/>
            <person name="Wang C."/>
            <person name="Wang H."/>
        </authorList>
    </citation>
    <scope>NUCLEOTIDE SEQUENCE</scope>
    <source>
        <strain evidence="2">DSA</strain>
    </source>
</reference>
<dbReference type="RefSeq" id="WP_304544029.1">
    <property type="nucleotide sequence ID" value="NZ_JARPTC010000020.1"/>
</dbReference>
<keyword evidence="3" id="KW-1185">Reference proteome</keyword>
<sequence length="206" mass="21469">MDISLLTQLIKLQLMEQNIKAGTGSVGKNDSDFSLLLAKAVSASAGNFAGRGINVNTANQIKSTSRAAASAFLAVGNAKEYESIVEEAAKKHGVDPALCKAVARAESSFNSLAVSKSGAMGLMQLMPGTAKSLGVTNPYDPVQNADGGVRYLKSMLDKYNGNVELALAAYNAGPGAVDRNKGIPPYGETINYVATVKSYRQSYLGG</sequence>
<proteinExistence type="predicted"/>
<dbReference type="EMBL" id="JARPTC010000020">
    <property type="protein sequence ID" value="MDO7788255.1"/>
    <property type="molecule type" value="Genomic_DNA"/>
</dbReference>
<dbReference type="Gene3D" id="1.10.530.10">
    <property type="match status" value="1"/>
</dbReference>
<evidence type="ECO:0000313" key="3">
    <source>
        <dbReference type="Proteomes" id="UP001172911"/>
    </source>
</evidence>
<dbReference type="Pfam" id="PF01464">
    <property type="entry name" value="SLT"/>
    <property type="match status" value="1"/>
</dbReference>
<reference evidence="2" key="2">
    <citation type="submission" date="2023-03" db="EMBL/GenBank/DDBJ databases">
        <authorList>
            <person name="Zhang Z."/>
        </authorList>
    </citation>
    <scope>NUCLEOTIDE SEQUENCE</scope>
    <source>
        <strain evidence="2">DSA</strain>
    </source>
</reference>
<dbReference type="InterPro" id="IPR008258">
    <property type="entry name" value="Transglycosylase_SLT_dom_1"/>
</dbReference>
<name>A0AAW7ZFJ5_9FIRM</name>
<dbReference type="PANTHER" id="PTHR37423:SF2">
    <property type="entry name" value="MEMBRANE-BOUND LYTIC MUREIN TRANSGLYCOSYLASE C"/>
    <property type="match status" value="1"/>
</dbReference>
<accession>A0AAW7ZFJ5</accession>
<gene>
    <name evidence="2" type="ORF">P6N53_13570</name>
</gene>
<dbReference type="PANTHER" id="PTHR37423">
    <property type="entry name" value="SOLUBLE LYTIC MUREIN TRANSGLYCOSYLASE-RELATED"/>
    <property type="match status" value="1"/>
</dbReference>
<comment type="caution">
    <text evidence="2">The sequence shown here is derived from an EMBL/GenBank/DDBJ whole genome shotgun (WGS) entry which is preliminary data.</text>
</comment>
<dbReference type="InterPro" id="IPR023346">
    <property type="entry name" value="Lysozyme-like_dom_sf"/>
</dbReference>
<evidence type="ECO:0000259" key="1">
    <source>
        <dbReference type="Pfam" id="PF01464"/>
    </source>
</evidence>
<dbReference type="CDD" id="cd00254">
    <property type="entry name" value="LT-like"/>
    <property type="match status" value="1"/>
</dbReference>
<evidence type="ECO:0000313" key="2">
    <source>
        <dbReference type="EMBL" id="MDO7788255.1"/>
    </source>
</evidence>
<protein>
    <submittedName>
        <fullName evidence="2">Lytic transglycosylase domain-containing protein</fullName>
    </submittedName>
</protein>
<organism evidence="2 3">
    <name type="scientific">Desulforamulus aquiferis</name>
    <dbReference type="NCBI Taxonomy" id="1397668"/>
    <lineage>
        <taxon>Bacteria</taxon>
        <taxon>Bacillati</taxon>
        <taxon>Bacillota</taxon>
        <taxon>Clostridia</taxon>
        <taxon>Eubacteriales</taxon>
        <taxon>Peptococcaceae</taxon>
        <taxon>Desulforamulus</taxon>
    </lineage>
</organism>